<protein>
    <submittedName>
        <fullName evidence="2">Flp family type IVb pilin</fullName>
    </submittedName>
</protein>
<gene>
    <name evidence="2" type="ORF">ACFL27_11455</name>
</gene>
<comment type="caution">
    <text evidence="2">The sequence shown here is derived from an EMBL/GenBank/DDBJ whole genome shotgun (WGS) entry which is preliminary data.</text>
</comment>
<dbReference type="EMBL" id="JBHPBY010000125">
    <property type="protein sequence ID" value="MFC1850800.1"/>
    <property type="molecule type" value="Genomic_DNA"/>
</dbReference>
<feature type="transmembrane region" description="Helical" evidence="1">
    <location>
        <begin position="20"/>
        <end position="41"/>
    </location>
</feature>
<keyword evidence="1" id="KW-0812">Transmembrane</keyword>
<dbReference type="Proteomes" id="UP001594351">
    <property type="component" value="Unassembled WGS sequence"/>
</dbReference>
<evidence type="ECO:0000313" key="3">
    <source>
        <dbReference type="Proteomes" id="UP001594351"/>
    </source>
</evidence>
<keyword evidence="1" id="KW-1133">Transmembrane helix</keyword>
<reference evidence="2 3" key="1">
    <citation type="submission" date="2024-09" db="EMBL/GenBank/DDBJ databases">
        <title>Laminarin stimulates single cell rates of sulfate reduction while oxygen inhibits transcriptomic activity in coastal marine sediment.</title>
        <authorList>
            <person name="Lindsay M."/>
            <person name="Orcutt B."/>
            <person name="Emerson D."/>
            <person name="Stepanauskas R."/>
            <person name="D'Angelo T."/>
        </authorList>
    </citation>
    <scope>NUCLEOTIDE SEQUENCE [LARGE SCALE GENOMIC DNA]</scope>
    <source>
        <strain evidence="2">SAG AM-311-K15</strain>
    </source>
</reference>
<proteinExistence type="predicted"/>
<evidence type="ECO:0000256" key="1">
    <source>
        <dbReference type="SAM" id="Phobius"/>
    </source>
</evidence>
<name>A0ABV6YX98_UNCC1</name>
<sequence length="62" mass="6898">MKNIWSQFKELIRDEEGQVAFEYFSLVIIGVIAGAAACKLVGEKIGIIFQQGVVAEITKPYH</sequence>
<keyword evidence="1" id="KW-0472">Membrane</keyword>
<keyword evidence="3" id="KW-1185">Reference proteome</keyword>
<evidence type="ECO:0000313" key="2">
    <source>
        <dbReference type="EMBL" id="MFC1850800.1"/>
    </source>
</evidence>
<organism evidence="2 3">
    <name type="scientific">candidate division CSSED10-310 bacterium</name>
    <dbReference type="NCBI Taxonomy" id="2855610"/>
    <lineage>
        <taxon>Bacteria</taxon>
        <taxon>Bacteria division CSSED10-310</taxon>
    </lineage>
</organism>
<accession>A0ABV6YX98</accession>